<protein>
    <submittedName>
        <fullName evidence="3">Alpha/beta fold hydrolase</fullName>
    </submittedName>
</protein>
<dbReference type="SUPFAM" id="SSF53474">
    <property type="entry name" value="alpha/beta-Hydrolases"/>
    <property type="match status" value="1"/>
</dbReference>
<keyword evidence="1 3" id="KW-0378">Hydrolase</keyword>
<sequence>MIRSKVEFPNAQGQNLAGLLELPEQGKPRAMALFAHCFTCGKDIAAASRIARALAKHGIGVLRFDFTGLGNSDGDFANTSFSSNLDDLVAAGEFLSEHYQAPRILIGHSLGGAAVLAVAHRMASVEAVATISAPATAHHVRHLFDDKASEIQEAGEAEVTLAGRNFQVKQQMLADLEQWNTPDHIGNLGKALVIFHSPVDQIVDINEAATIFQAARHPKSFISLDSADHLLSKAIDADYVAEMLAAWSSRYL</sequence>
<keyword evidence="4" id="KW-1185">Reference proteome</keyword>
<dbReference type="InterPro" id="IPR022742">
    <property type="entry name" value="Hydrolase_4"/>
</dbReference>
<evidence type="ECO:0000259" key="2">
    <source>
        <dbReference type="Pfam" id="PF12146"/>
    </source>
</evidence>
<dbReference type="Proteomes" id="UP001165308">
    <property type="component" value="Unassembled WGS sequence"/>
</dbReference>
<dbReference type="Pfam" id="PF12146">
    <property type="entry name" value="Hydrolase_4"/>
    <property type="match status" value="1"/>
</dbReference>
<accession>A0ABT0SSM0</accession>
<evidence type="ECO:0000256" key="1">
    <source>
        <dbReference type="ARBA" id="ARBA00022801"/>
    </source>
</evidence>
<dbReference type="RefSeq" id="WP_250082391.1">
    <property type="nucleotide sequence ID" value="NZ_JAMJPJ010000019.1"/>
</dbReference>
<feature type="domain" description="Serine aminopeptidase S33" evidence="2">
    <location>
        <begin position="28"/>
        <end position="156"/>
    </location>
</feature>
<dbReference type="EMBL" id="JAMJPJ010000019">
    <property type="protein sequence ID" value="MCL7930636.1"/>
    <property type="molecule type" value="Genomic_DNA"/>
</dbReference>
<gene>
    <name evidence="3" type="ORF">M8006_11730</name>
</gene>
<proteinExistence type="predicted"/>
<dbReference type="PANTHER" id="PTHR22946:SF9">
    <property type="entry name" value="POLYKETIDE TRANSFERASE AF380"/>
    <property type="match status" value="1"/>
</dbReference>
<dbReference type="InterPro" id="IPR029058">
    <property type="entry name" value="AB_hydrolase_fold"/>
</dbReference>
<name>A0ABT0SSM0_9GAMM</name>
<reference evidence="3" key="1">
    <citation type="submission" date="2022-05" db="EMBL/GenBank/DDBJ databases">
        <title>Halomonas geminus sp. nov. and Halomonas llamarensis sp. nov. isolated from high-altitude salars of the Atacama Desert.</title>
        <authorList>
            <person name="Hintersatz C."/>
            <person name="Rojas L.A."/>
            <person name="Wei T.-S."/>
            <person name="Kutschke S."/>
            <person name="Lehmann F."/>
            <person name="Jain R."/>
            <person name="Pollmann K."/>
        </authorList>
    </citation>
    <scope>NUCLEOTIDE SEQUENCE</scope>
    <source>
        <strain evidence="3">ATCHA</strain>
    </source>
</reference>
<dbReference type="PANTHER" id="PTHR22946">
    <property type="entry name" value="DIENELACTONE HYDROLASE DOMAIN-CONTAINING PROTEIN-RELATED"/>
    <property type="match status" value="1"/>
</dbReference>
<evidence type="ECO:0000313" key="3">
    <source>
        <dbReference type="EMBL" id="MCL7930636.1"/>
    </source>
</evidence>
<dbReference type="GO" id="GO:0016787">
    <property type="term" value="F:hydrolase activity"/>
    <property type="evidence" value="ECO:0007669"/>
    <property type="project" value="UniProtKB-KW"/>
</dbReference>
<evidence type="ECO:0000313" key="4">
    <source>
        <dbReference type="Proteomes" id="UP001165308"/>
    </source>
</evidence>
<dbReference type="InterPro" id="IPR050261">
    <property type="entry name" value="FrsA_esterase"/>
</dbReference>
<comment type="caution">
    <text evidence="3">The sequence shown here is derived from an EMBL/GenBank/DDBJ whole genome shotgun (WGS) entry which is preliminary data.</text>
</comment>
<organism evidence="3 4">
    <name type="scientific">Halomonas llamarensis</name>
    <dbReference type="NCBI Taxonomy" id="2945104"/>
    <lineage>
        <taxon>Bacteria</taxon>
        <taxon>Pseudomonadati</taxon>
        <taxon>Pseudomonadota</taxon>
        <taxon>Gammaproteobacteria</taxon>
        <taxon>Oceanospirillales</taxon>
        <taxon>Halomonadaceae</taxon>
        <taxon>Halomonas</taxon>
    </lineage>
</organism>
<dbReference type="Gene3D" id="3.40.50.1820">
    <property type="entry name" value="alpha/beta hydrolase"/>
    <property type="match status" value="1"/>
</dbReference>